<organism evidence="4 5">
    <name type="scientific">Cerasicoccus arenae</name>
    <dbReference type="NCBI Taxonomy" id="424488"/>
    <lineage>
        <taxon>Bacteria</taxon>
        <taxon>Pseudomonadati</taxon>
        <taxon>Verrucomicrobiota</taxon>
        <taxon>Opitutia</taxon>
        <taxon>Puniceicoccales</taxon>
        <taxon>Cerasicoccaceae</taxon>
        <taxon>Cerasicoccus</taxon>
    </lineage>
</organism>
<evidence type="ECO:0000313" key="5">
    <source>
        <dbReference type="Proteomes" id="UP000642829"/>
    </source>
</evidence>
<keyword evidence="5" id="KW-1185">Reference proteome</keyword>
<evidence type="ECO:0000256" key="1">
    <source>
        <dbReference type="SAM" id="Phobius"/>
    </source>
</evidence>
<dbReference type="AlphaFoldDB" id="A0A8J3DGA3"/>
<feature type="signal peptide" evidence="2">
    <location>
        <begin position="1"/>
        <end position="22"/>
    </location>
</feature>
<evidence type="ECO:0000313" key="4">
    <source>
        <dbReference type="EMBL" id="GHC03638.1"/>
    </source>
</evidence>
<sequence>MSKLPILQYLSATALLTAPLMGTTLVNDNFANVTVNGSGATQTASSSGYTYQQVSGSNLYSNTVDDSGALSISGANNIVGYMSFQQITLAETGDYISLSFDINYPAGPTDTNSGLRYGLYTILNSIDTAMGSNVTASPDFDTATGYYLSMNPGGTGAAWSQGSSNINKDLGNQTSAWIAVTGGSGTTTVGSHASATTFGTETQTANFTVTRTESGVTISNSIVGEFISNNDTSGAYYTYDTFFFGTGSSSGAWDMGNLTIETNVSIPEPSTVAILAGLASLCVVVIRRRIR</sequence>
<dbReference type="Proteomes" id="UP000642829">
    <property type="component" value="Unassembled WGS sequence"/>
</dbReference>
<dbReference type="EMBL" id="BMXG01000011">
    <property type="protein sequence ID" value="GHC03638.1"/>
    <property type="molecule type" value="Genomic_DNA"/>
</dbReference>
<reference evidence="4" key="2">
    <citation type="submission" date="2020-09" db="EMBL/GenBank/DDBJ databases">
        <authorList>
            <person name="Sun Q."/>
            <person name="Kim S."/>
        </authorList>
    </citation>
    <scope>NUCLEOTIDE SEQUENCE</scope>
    <source>
        <strain evidence="4">KCTC 12870</strain>
    </source>
</reference>
<dbReference type="InterPro" id="IPR013424">
    <property type="entry name" value="Ice-binding_C"/>
</dbReference>
<dbReference type="RefSeq" id="WP_189514724.1">
    <property type="nucleotide sequence ID" value="NZ_BMXG01000011.1"/>
</dbReference>
<dbReference type="Pfam" id="PF07589">
    <property type="entry name" value="PEP-CTERM"/>
    <property type="match status" value="1"/>
</dbReference>
<keyword evidence="1" id="KW-1133">Transmembrane helix</keyword>
<comment type="caution">
    <text evidence="4">The sequence shown here is derived from an EMBL/GenBank/DDBJ whole genome shotgun (WGS) entry which is preliminary data.</text>
</comment>
<dbReference type="NCBIfam" id="TIGR02595">
    <property type="entry name" value="PEP_CTERM"/>
    <property type="match status" value="1"/>
</dbReference>
<feature type="domain" description="Ice-binding protein C-terminal" evidence="3">
    <location>
        <begin position="265"/>
        <end position="289"/>
    </location>
</feature>
<feature type="transmembrane region" description="Helical" evidence="1">
    <location>
        <begin position="269"/>
        <end position="286"/>
    </location>
</feature>
<evidence type="ECO:0000259" key="3">
    <source>
        <dbReference type="Pfam" id="PF07589"/>
    </source>
</evidence>
<reference evidence="4" key="1">
    <citation type="journal article" date="2014" name="Int. J. Syst. Evol. Microbiol.">
        <title>Complete genome sequence of Corynebacterium casei LMG S-19264T (=DSM 44701T), isolated from a smear-ripened cheese.</title>
        <authorList>
            <consortium name="US DOE Joint Genome Institute (JGI-PGF)"/>
            <person name="Walter F."/>
            <person name="Albersmeier A."/>
            <person name="Kalinowski J."/>
            <person name="Ruckert C."/>
        </authorList>
    </citation>
    <scope>NUCLEOTIDE SEQUENCE</scope>
    <source>
        <strain evidence="4">KCTC 12870</strain>
    </source>
</reference>
<keyword evidence="1" id="KW-0472">Membrane</keyword>
<protein>
    <recommendedName>
        <fullName evidence="3">Ice-binding protein C-terminal domain-containing protein</fullName>
    </recommendedName>
</protein>
<keyword evidence="1" id="KW-0812">Transmembrane</keyword>
<keyword evidence="2" id="KW-0732">Signal</keyword>
<evidence type="ECO:0000256" key="2">
    <source>
        <dbReference type="SAM" id="SignalP"/>
    </source>
</evidence>
<gene>
    <name evidence="4" type="ORF">GCM10007047_20320</name>
</gene>
<feature type="chain" id="PRO_5035195903" description="Ice-binding protein C-terminal domain-containing protein" evidence="2">
    <location>
        <begin position="23"/>
        <end position="291"/>
    </location>
</feature>
<name>A0A8J3DGA3_9BACT</name>
<proteinExistence type="predicted"/>
<accession>A0A8J3DGA3</accession>